<evidence type="ECO:0000313" key="9">
    <source>
        <dbReference type="EMBL" id="OBA16128.1"/>
    </source>
</evidence>
<dbReference type="SUPFAM" id="SSF57701">
    <property type="entry name" value="Zn2/Cys6 DNA-binding domain"/>
    <property type="match status" value="1"/>
</dbReference>
<dbReference type="GO" id="GO:0000981">
    <property type="term" value="F:DNA-binding transcription factor activity, RNA polymerase II-specific"/>
    <property type="evidence" value="ECO:0007669"/>
    <property type="project" value="InterPro"/>
</dbReference>
<dbReference type="PANTHER" id="PTHR47782">
    <property type="entry name" value="ZN(II)2CYS6 TRANSCRIPTION FACTOR (EUROFUNG)-RELATED"/>
    <property type="match status" value="1"/>
</dbReference>
<feature type="domain" description="Zn(2)-C6 fungal-type" evidence="8">
    <location>
        <begin position="1"/>
        <end position="29"/>
    </location>
</feature>
<dbReference type="Pfam" id="PF00172">
    <property type="entry name" value="Zn_clus"/>
    <property type="match status" value="1"/>
</dbReference>
<dbReference type="PROSITE" id="PS50048">
    <property type="entry name" value="ZN2_CY6_FUNGAL_2"/>
    <property type="match status" value="1"/>
</dbReference>
<dbReference type="PROSITE" id="PS00463">
    <property type="entry name" value="ZN2_CY6_FUNGAL_1"/>
    <property type="match status" value="1"/>
</dbReference>
<dbReference type="OrthoDB" id="3364175at2759"/>
<organism evidence="9 10">
    <name type="scientific">Hanseniaspora valbyensis NRRL Y-1626</name>
    <dbReference type="NCBI Taxonomy" id="766949"/>
    <lineage>
        <taxon>Eukaryota</taxon>
        <taxon>Fungi</taxon>
        <taxon>Dikarya</taxon>
        <taxon>Ascomycota</taxon>
        <taxon>Saccharomycotina</taxon>
        <taxon>Saccharomycetes</taxon>
        <taxon>Saccharomycodales</taxon>
        <taxon>Saccharomycodaceae</taxon>
        <taxon>Hanseniaspora</taxon>
    </lineage>
</organism>
<evidence type="ECO:0000256" key="6">
    <source>
        <dbReference type="ARBA" id="ARBA00023163"/>
    </source>
</evidence>
<evidence type="ECO:0000256" key="4">
    <source>
        <dbReference type="ARBA" id="ARBA00023015"/>
    </source>
</evidence>
<accession>A0A1B7SI19</accession>
<proteinExistence type="predicted"/>
<evidence type="ECO:0000313" key="10">
    <source>
        <dbReference type="Proteomes" id="UP000092321"/>
    </source>
</evidence>
<protein>
    <submittedName>
        <fullName evidence="9">A Ppr1-Dna Complex: Dna recognition By proteins containing A Zn2cys6 binuclear cluster</fullName>
    </submittedName>
</protein>
<dbReference type="AlphaFoldDB" id="A0A1B7SI19"/>
<dbReference type="GO" id="GO:0008270">
    <property type="term" value="F:zinc ion binding"/>
    <property type="evidence" value="ECO:0007669"/>
    <property type="project" value="InterPro"/>
</dbReference>
<dbReference type="GO" id="GO:0043565">
    <property type="term" value="F:sequence-specific DNA binding"/>
    <property type="evidence" value="ECO:0007669"/>
    <property type="project" value="TreeGrafter"/>
</dbReference>
<dbReference type="InterPro" id="IPR001138">
    <property type="entry name" value="Zn2Cys6_DnaBD"/>
</dbReference>
<evidence type="ECO:0000256" key="3">
    <source>
        <dbReference type="ARBA" id="ARBA00022833"/>
    </source>
</evidence>
<comment type="subcellular location">
    <subcellularLocation>
        <location evidence="1">Nucleus</location>
    </subcellularLocation>
</comment>
<dbReference type="GO" id="GO:0045944">
    <property type="term" value="P:positive regulation of transcription by RNA polymerase II"/>
    <property type="evidence" value="ECO:0007669"/>
    <property type="project" value="TreeGrafter"/>
</dbReference>
<dbReference type="InterPro" id="IPR052202">
    <property type="entry name" value="Yeast_MetPath_Reg"/>
</dbReference>
<keyword evidence="10" id="KW-1185">Reference proteome</keyword>
<keyword evidence="2" id="KW-0479">Metal-binding</keyword>
<evidence type="ECO:0000256" key="2">
    <source>
        <dbReference type="ARBA" id="ARBA00022723"/>
    </source>
</evidence>
<evidence type="ECO:0000256" key="5">
    <source>
        <dbReference type="ARBA" id="ARBA00023125"/>
    </source>
</evidence>
<dbReference type="InterPro" id="IPR036864">
    <property type="entry name" value="Zn2-C6_fun-type_DNA-bd_sf"/>
</dbReference>
<keyword evidence="3" id="KW-0862">Zinc</keyword>
<evidence type="ECO:0000256" key="1">
    <source>
        <dbReference type="ARBA" id="ARBA00004123"/>
    </source>
</evidence>
<name>A0A1B7SI19_9ASCO</name>
<dbReference type="GO" id="GO:0005634">
    <property type="term" value="C:nucleus"/>
    <property type="evidence" value="ECO:0007669"/>
    <property type="project" value="UniProtKB-SubCell"/>
</dbReference>
<keyword evidence="6" id="KW-0804">Transcription</keyword>
<keyword evidence="5" id="KW-0238">DNA-binding</keyword>
<dbReference type="CDD" id="cd00067">
    <property type="entry name" value="GAL4"/>
    <property type="match status" value="1"/>
</dbReference>
<keyword evidence="4" id="KW-0805">Transcription regulation</keyword>
<evidence type="ECO:0000259" key="8">
    <source>
        <dbReference type="PROSITE" id="PS50048"/>
    </source>
</evidence>
<evidence type="ECO:0000256" key="7">
    <source>
        <dbReference type="ARBA" id="ARBA00023242"/>
    </source>
</evidence>
<reference evidence="10" key="1">
    <citation type="journal article" date="2016" name="Proc. Natl. Acad. Sci. U.S.A.">
        <title>Comparative genomics of biotechnologically important yeasts.</title>
        <authorList>
            <person name="Riley R."/>
            <person name="Haridas S."/>
            <person name="Wolfe K.H."/>
            <person name="Lopes M.R."/>
            <person name="Hittinger C.T."/>
            <person name="Goeker M."/>
            <person name="Salamov A.A."/>
            <person name="Wisecaver J.H."/>
            <person name="Long T.M."/>
            <person name="Calvey C.H."/>
            <person name="Aerts A.L."/>
            <person name="Barry K.W."/>
            <person name="Choi C."/>
            <person name="Clum A."/>
            <person name="Coughlan A.Y."/>
            <person name="Deshpande S."/>
            <person name="Douglass A.P."/>
            <person name="Hanson S.J."/>
            <person name="Klenk H.-P."/>
            <person name="LaButti K.M."/>
            <person name="Lapidus A."/>
            <person name="Lindquist E.A."/>
            <person name="Lipzen A.M."/>
            <person name="Meier-Kolthoff J.P."/>
            <person name="Ohm R.A."/>
            <person name="Otillar R.P."/>
            <person name="Pangilinan J.L."/>
            <person name="Peng Y."/>
            <person name="Rokas A."/>
            <person name="Rosa C.A."/>
            <person name="Scheuner C."/>
            <person name="Sibirny A.A."/>
            <person name="Slot J.C."/>
            <person name="Stielow J.B."/>
            <person name="Sun H."/>
            <person name="Kurtzman C.P."/>
            <person name="Blackwell M."/>
            <person name="Grigoriev I.V."/>
            <person name="Jeffries T.W."/>
        </authorList>
    </citation>
    <scope>NUCLEOTIDE SEQUENCE [LARGE SCALE GENOMIC DNA]</scope>
    <source>
        <strain evidence="10">NRRL Y-1626</strain>
    </source>
</reference>
<dbReference type="PANTHER" id="PTHR47782:SF1">
    <property type="entry name" value="PYRIMIDINE PATHWAY REGULATORY PROTEIN 1"/>
    <property type="match status" value="1"/>
</dbReference>
<dbReference type="EMBL" id="LXPE01000614">
    <property type="protein sequence ID" value="OBA16128.1"/>
    <property type="molecule type" value="Genomic_DNA"/>
</dbReference>
<sequence>SCNNCKKHKIKCDKEMPQCKSCFKKGVPCLSACPSTQREVPRSYLLYLEDLLYVYSKKLRELGVDCDELKSNFPTTSMD</sequence>
<dbReference type="Proteomes" id="UP000092321">
    <property type="component" value="Unassembled WGS sequence"/>
</dbReference>
<feature type="non-terminal residue" evidence="9">
    <location>
        <position position="1"/>
    </location>
</feature>
<dbReference type="InterPro" id="IPR046347">
    <property type="entry name" value="bZIP_sf"/>
</dbReference>
<dbReference type="Gene3D" id="4.10.240.10">
    <property type="entry name" value="Zn(2)-C6 fungal-type DNA-binding domain"/>
    <property type="match status" value="1"/>
</dbReference>
<comment type="caution">
    <text evidence="9">The sequence shown here is derived from an EMBL/GenBank/DDBJ whole genome shotgun (WGS) entry which is preliminary data.</text>
</comment>
<feature type="non-terminal residue" evidence="9">
    <location>
        <position position="79"/>
    </location>
</feature>
<dbReference type="SUPFAM" id="SSF57959">
    <property type="entry name" value="Leucine zipper domain"/>
    <property type="match status" value="1"/>
</dbReference>
<gene>
    <name evidence="9" type="ORF">HANVADRAFT_13150</name>
</gene>
<keyword evidence="7" id="KW-0539">Nucleus</keyword>